<dbReference type="Proteomes" id="UP000637074">
    <property type="component" value="Unassembled WGS sequence"/>
</dbReference>
<dbReference type="Gene3D" id="3.40.630.30">
    <property type="match status" value="1"/>
</dbReference>
<dbReference type="EMBL" id="BNDS01000001">
    <property type="protein sequence ID" value="GHH96849.1"/>
    <property type="molecule type" value="Genomic_DNA"/>
</dbReference>
<dbReference type="PROSITE" id="PS51186">
    <property type="entry name" value="GNAT"/>
    <property type="match status" value="1"/>
</dbReference>
<feature type="domain" description="N-acetyltransferase" evidence="3">
    <location>
        <begin position="2"/>
        <end position="155"/>
    </location>
</feature>
<name>A0ABQ3MX77_9BACI</name>
<dbReference type="RefSeq" id="WP_370464994.1">
    <property type="nucleotide sequence ID" value="NZ_BNDS01000001.1"/>
</dbReference>
<proteinExistence type="predicted"/>
<protein>
    <submittedName>
        <fullName evidence="4">N-acetyltransferase</fullName>
    </submittedName>
</protein>
<sequence>MFTIRDAEMKDLTVIVDIYNSTIAGRMVTADLEPIHVESRIQWFHEHSPSFRPLWVVEDKGVICGWLSFQSFYGRSAYNGTAEISIYLHQDYRGKKLGKYLIEKAISICPELKIKTLLGFIFAHNEPSIKLFSQFGFEKWAHLPNVAELDGIERDLVIVGKRVS</sequence>
<dbReference type="InterPro" id="IPR016181">
    <property type="entry name" value="Acyl_CoA_acyltransferase"/>
</dbReference>
<keyword evidence="5" id="KW-1185">Reference proteome</keyword>
<evidence type="ECO:0000313" key="5">
    <source>
        <dbReference type="Proteomes" id="UP000637074"/>
    </source>
</evidence>
<dbReference type="CDD" id="cd04301">
    <property type="entry name" value="NAT_SF"/>
    <property type="match status" value="1"/>
</dbReference>
<keyword evidence="2" id="KW-0012">Acyltransferase</keyword>
<comment type="caution">
    <text evidence="4">The sequence shown here is derived from an EMBL/GenBank/DDBJ whole genome shotgun (WGS) entry which is preliminary data.</text>
</comment>
<keyword evidence="1" id="KW-0808">Transferase</keyword>
<dbReference type="Pfam" id="PF00583">
    <property type="entry name" value="Acetyltransf_1"/>
    <property type="match status" value="1"/>
</dbReference>
<dbReference type="InterPro" id="IPR000182">
    <property type="entry name" value="GNAT_dom"/>
</dbReference>
<evidence type="ECO:0000259" key="3">
    <source>
        <dbReference type="PROSITE" id="PS51186"/>
    </source>
</evidence>
<evidence type="ECO:0000256" key="2">
    <source>
        <dbReference type="ARBA" id="ARBA00023315"/>
    </source>
</evidence>
<dbReference type="PANTHER" id="PTHR43072">
    <property type="entry name" value="N-ACETYLTRANSFERASE"/>
    <property type="match status" value="1"/>
</dbReference>
<accession>A0ABQ3MX77</accession>
<dbReference type="SUPFAM" id="SSF55729">
    <property type="entry name" value="Acyl-CoA N-acyltransferases (Nat)"/>
    <property type="match status" value="1"/>
</dbReference>
<organism evidence="4 5">
    <name type="scientific">Neobacillus kokaensis</name>
    <dbReference type="NCBI Taxonomy" id="2759023"/>
    <lineage>
        <taxon>Bacteria</taxon>
        <taxon>Bacillati</taxon>
        <taxon>Bacillota</taxon>
        <taxon>Bacilli</taxon>
        <taxon>Bacillales</taxon>
        <taxon>Bacillaceae</taxon>
        <taxon>Neobacillus</taxon>
    </lineage>
</organism>
<reference evidence="4 5" key="1">
    <citation type="journal article" date="2022" name="Int. J. Syst. Evol. Microbiol.">
        <title>Neobacillus kokaensis sp. nov., isolated from soil.</title>
        <authorList>
            <person name="Yuki K."/>
            <person name="Matsubara H."/>
            <person name="Yamaguchi S."/>
        </authorList>
    </citation>
    <scope>NUCLEOTIDE SEQUENCE [LARGE SCALE GENOMIC DNA]</scope>
    <source>
        <strain evidence="4 5">LOB 377</strain>
    </source>
</reference>
<dbReference type="PANTHER" id="PTHR43072:SF23">
    <property type="entry name" value="UPF0039 PROTEIN C11D3.02C"/>
    <property type="match status" value="1"/>
</dbReference>
<evidence type="ECO:0000313" key="4">
    <source>
        <dbReference type="EMBL" id="GHH96849.1"/>
    </source>
</evidence>
<gene>
    <name evidence="4" type="ORF">AM1BK_03920</name>
</gene>
<evidence type="ECO:0000256" key="1">
    <source>
        <dbReference type="ARBA" id="ARBA00022679"/>
    </source>
</evidence>